<dbReference type="PANTHER" id="PTHR12442">
    <property type="entry name" value="DYNEIN INTERMEDIATE CHAIN"/>
    <property type="match status" value="1"/>
</dbReference>
<evidence type="ECO:0000256" key="6">
    <source>
        <dbReference type="ARBA" id="ARBA00023212"/>
    </source>
</evidence>
<feature type="non-terminal residue" evidence="8">
    <location>
        <position position="1"/>
    </location>
</feature>
<evidence type="ECO:0000256" key="5">
    <source>
        <dbReference type="ARBA" id="ARBA00023069"/>
    </source>
</evidence>
<dbReference type="InterPro" id="IPR050687">
    <property type="entry name" value="Dynein_IC"/>
</dbReference>
<keyword evidence="9" id="KW-1185">Reference proteome</keyword>
<evidence type="ECO:0000313" key="8">
    <source>
        <dbReference type="EMBL" id="GFH26850.1"/>
    </source>
</evidence>
<keyword evidence="5" id="KW-0969">Cilium</keyword>
<dbReference type="AlphaFoldDB" id="A0A699ZZM6"/>
<evidence type="ECO:0000256" key="2">
    <source>
        <dbReference type="ARBA" id="ARBA00022490"/>
    </source>
</evidence>
<sequence>MAESHWPEELLQDLADLGPDGVPRLEPLWDWVCPATEGHQVACMAWNKAAPDLLAVGYGTLSFSKTAAGGASSLTPGDVAAGKEEDSTAGLVAFWSLKNPKYPLW</sequence>
<evidence type="ECO:0000256" key="7">
    <source>
        <dbReference type="ARBA" id="ARBA00023273"/>
    </source>
</evidence>
<name>A0A699ZZM6_HAELA</name>
<dbReference type="GO" id="GO:0005858">
    <property type="term" value="C:axonemal dynein complex"/>
    <property type="evidence" value="ECO:0007669"/>
    <property type="project" value="TreeGrafter"/>
</dbReference>
<keyword evidence="4" id="KW-0677">Repeat</keyword>
<evidence type="ECO:0000256" key="3">
    <source>
        <dbReference type="ARBA" id="ARBA00022574"/>
    </source>
</evidence>
<keyword evidence="3" id="KW-0853">WD repeat</keyword>
<dbReference type="GO" id="GO:0045504">
    <property type="term" value="F:dynein heavy chain binding"/>
    <property type="evidence" value="ECO:0007669"/>
    <property type="project" value="TreeGrafter"/>
</dbReference>
<protein>
    <submittedName>
        <fullName evidence="8">WD_REPEATS_REGION domain-containing protein</fullName>
    </submittedName>
</protein>
<reference evidence="8 9" key="1">
    <citation type="submission" date="2020-02" db="EMBL/GenBank/DDBJ databases">
        <title>Draft genome sequence of Haematococcus lacustris strain NIES-144.</title>
        <authorList>
            <person name="Morimoto D."/>
            <person name="Nakagawa S."/>
            <person name="Yoshida T."/>
            <person name="Sawayama S."/>
        </authorList>
    </citation>
    <scope>NUCLEOTIDE SEQUENCE [LARGE SCALE GENOMIC DNA]</scope>
    <source>
        <strain evidence="8 9">NIES-144</strain>
    </source>
</reference>
<keyword evidence="2" id="KW-0963">Cytoplasm</keyword>
<gene>
    <name evidence="8" type="ORF">HaLaN_25069</name>
</gene>
<evidence type="ECO:0000256" key="1">
    <source>
        <dbReference type="ARBA" id="ARBA00004430"/>
    </source>
</evidence>
<dbReference type="GO" id="GO:0003341">
    <property type="term" value="P:cilium movement"/>
    <property type="evidence" value="ECO:0007669"/>
    <property type="project" value="TreeGrafter"/>
</dbReference>
<dbReference type="GO" id="GO:0045503">
    <property type="term" value="F:dynein light chain binding"/>
    <property type="evidence" value="ECO:0007669"/>
    <property type="project" value="TreeGrafter"/>
</dbReference>
<dbReference type="EMBL" id="BLLF01003261">
    <property type="protein sequence ID" value="GFH26850.1"/>
    <property type="molecule type" value="Genomic_DNA"/>
</dbReference>
<evidence type="ECO:0000256" key="4">
    <source>
        <dbReference type="ARBA" id="ARBA00022737"/>
    </source>
</evidence>
<keyword evidence="7" id="KW-0966">Cell projection</keyword>
<dbReference type="Proteomes" id="UP000485058">
    <property type="component" value="Unassembled WGS sequence"/>
</dbReference>
<dbReference type="PANTHER" id="PTHR12442:SF12">
    <property type="entry name" value="DYNEIN AXONEMAL INTERMEDIATE CHAIN 4"/>
    <property type="match status" value="1"/>
</dbReference>
<evidence type="ECO:0000313" key="9">
    <source>
        <dbReference type="Proteomes" id="UP000485058"/>
    </source>
</evidence>
<keyword evidence="6" id="KW-0206">Cytoskeleton</keyword>
<organism evidence="8 9">
    <name type="scientific">Haematococcus lacustris</name>
    <name type="common">Green alga</name>
    <name type="synonym">Haematococcus pluvialis</name>
    <dbReference type="NCBI Taxonomy" id="44745"/>
    <lineage>
        <taxon>Eukaryota</taxon>
        <taxon>Viridiplantae</taxon>
        <taxon>Chlorophyta</taxon>
        <taxon>core chlorophytes</taxon>
        <taxon>Chlorophyceae</taxon>
        <taxon>CS clade</taxon>
        <taxon>Chlamydomonadales</taxon>
        <taxon>Haematococcaceae</taxon>
        <taxon>Haematococcus</taxon>
    </lineage>
</organism>
<comment type="caution">
    <text evidence="8">The sequence shown here is derived from an EMBL/GenBank/DDBJ whole genome shotgun (WGS) entry which is preliminary data.</text>
</comment>
<comment type="subcellular location">
    <subcellularLocation>
        <location evidence="1">Cytoplasm</location>
        <location evidence="1">Cytoskeleton</location>
        <location evidence="1">Cilium axoneme</location>
    </subcellularLocation>
</comment>
<accession>A0A699ZZM6</accession>
<proteinExistence type="predicted"/>